<accession>A0ABP7LZK5</accession>
<feature type="signal peptide" evidence="1">
    <location>
        <begin position="1"/>
        <end position="33"/>
    </location>
</feature>
<dbReference type="Proteomes" id="UP001501727">
    <property type="component" value="Unassembled WGS sequence"/>
</dbReference>
<evidence type="ECO:0000256" key="1">
    <source>
        <dbReference type="SAM" id="SignalP"/>
    </source>
</evidence>
<protein>
    <recommendedName>
        <fullName evidence="4">DUF1318 domain-containing protein</fullName>
    </recommendedName>
</protein>
<keyword evidence="3" id="KW-1185">Reference proteome</keyword>
<dbReference type="EMBL" id="BAAAZU010000001">
    <property type="protein sequence ID" value="GAA3911697.1"/>
    <property type="molecule type" value="Genomic_DNA"/>
</dbReference>
<organism evidence="2 3">
    <name type="scientific">Luteimonas lutimaris</name>
    <dbReference type="NCBI Taxonomy" id="698645"/>
    <lineage>
        <taxon>Bacteria</taxon>
        <taxon>Pseudomonadati</taxon>
        <taxon>Pseudomonadota</taxon>
        <taxon>Gammaproteobacteria</taxon>
        <taxon>Lysobacterales</taxon>
        <taxon>Lysobacteraceae</taxon>
        <taxon>Luteimonas</taxon>
    </lineage>
</organism>
<feature type="chain" id="PRO_5046729396" description="DUF1318 domain-containing protein" evidence="1">
    <location>
        <begin position="34"/>
        <end position="170"/>
    </location>
</feature>
<evidence type="ECO:0000313" key="2">
    <source>
        <dbReference type="EMBL" id="GAA3911697.1"/>
    </source>
</evidence>
<proteinExistence type="predicted"/>
<gene>
    <name evidence="2" type="ORF">GCM10022229_00280</name>
</gene>
<evidence type="ECO:0000313" key="3">
    <source>
        <dbReference type="Proteomes" id="UP001501727"/>
    </source>
</evidence>
<sequence>MEGEVMKGGTKRAGLAGMLFALVALALAGTAQAGNDDSRRIADIVSEQQQIRADAEAERNGWDNIPLLKRQELITTQDELMRLIDGKQTLGDLDPLERKAAYRTLDRLDALALEAENERMVCIREKLTGTHRTQTVCRSVGDMKRWRKGASDFMRQGQQNSTMGAQAGAN</sequence>
<keyword evidence="1" id="KW-0732">Signal</keyword>
<comment type="caution">
    <text evidence="2">The sequence shown here is derived from an EMBL/GenBank/DDBJ whole genome shotgun (WGS) entry which is preliminary data.</text>
</comment>
<name>A0ABP7LZK5_9GAMM</name>
<reference evidence="3" key="1">
    <citation type="journal article" date="2019" name="Int. J. Syst. Evol. Microbiol.">
        <title>The Global Catalogue of Microorganisms (GCM) 10K type strain sequencing project: providing services to taxonomists for standard genome sequencing and annotation.</title>
        <authorList>
            <consortium name="The Broad Institute Genomics Platform"/>
            <consortium name="The Broad Institute Genome Sequencing Center for Infectious Disease"/>
            <person name="Wu L."/>
            <person name="Ma J."/>
        </authorList>
    </citation>
    <scope>NUCLEOTIDE SEQUENCE [LARGE SCALE GENOMIC DNA]</scope>
    <source>
        <strain evidence="3">JCM 16916</strain>
    </source>
</reference>
<evidence type="ECO:0008006" key="4">
    <source>
        <dbReference type="Google" id="ProtNLM"/>
    </source>
</evidence>